<evidence type="ECO:0000256" key="3">
    <source>
        <dbReference type="ARBA" id="ARBA00022448"/>
    </source>
</evidence>
<dbReference type="InterPro" id="IPR023395">
    <property type="entry name" value="MCP_dom_sf"/>
</dbReference>
<dbReference type="SUPFAM" id="SSF103506">
    <property type="entry name" value="Mitochondrial carrier"/>
    <property type="match status" value="1"/>
</dbReference>
<keyword evidence="9 10" id="KW-0472">Membrane</keyword>
<evidence type="ECO:0000256" key="9">
    <source>
        <dbReference type="ARBA" id="ARBA00023136"/>
    </source>
</evidence>
<dbReference type="InterPro" id="IPR018108">
    <property type="entry name" value="MCP_transmembrane"/>
</dbReference>
<keyword evidence="4 10" id="KW-0812">Transmembrane</keyword>
<dbReference type="AlphaFoldDB" id="A0A165HP80"/>
<dbReference type="PANTHER" id="PTHR24089">
    <property type="entry name" value="SOLUTE CARRIER FAMILY 25"/>
    <property type="match status" value="1"/>
</dbReference>
<sequence length="333" mass="36769">MSSSDPASTTRFPHWRLLKSRPDRDSYDYLARSTLAGGFAGGLAKTCIAPLERVKILFQTHNKEYAKYSGAGLVYTLRDIAKKDGIRGLFRGHSLTLARAIPHAAVGFTIYEAISAVFMPTRDTQTSSRRLVTGAVTGLSTLPFTYPFELIRVRMAIDTRTSSQTQRVNPWTAMRAIWNEGIVPGRQPSSFLIAFPFFHFYRGFAVSALGTIPYRGGIFLVWETLNAAVRSRLDAQSFDAHRGRIHLVVGAVAGASAQIVTYPLEVIRRVQQASGTLSPTRTIRFGETIVSVWQTRGWRGFYSGLGIGLVKQVPMHSISLASWQAAKVALNID</sequence>
<evidence type="ECO:0000256" key="10">
    <source>
        <dbReference type="PROSITE-ProRule" id="PRU00282"/>
    </source>
</evidence>
<dbReference type="InParanoid" id="A0A165HP80"/>
<reference evidence="12 13" key="1">
    <citation type="journal article" date="2016" name="Mol. Biol. Evol.">
        <title>Comparative Genomics of Early-Diverging Mushroom-Forming Fungi Provides Insights into the Origins of Lignocellulose Decay Capabilities.</title>
        <authorList>
            <person name="Nagy L.G."/>
            <person name="Riley R."/>
            <person name="Tritt A."/>
            <person name="Adam C."/>
            <person name="Daum C."/>
            <person name="Floudas D."/>
            <person name="Sun H."/>
            <person name="Yadav J.S."/>
            <person name="Pangilinan J."/>
            <person name="Larsson K.H."/>
            <person name="Matsuura K."/>
            <person name="Barry K."/>
            <person name="Labutti K."/>
            <person name="Kuo R."/>
            <person name="Ohm R.A."/>
            <person name="Bhattacharya S.S."/>
            <person name="Shirouzu T."/>
            <person name="Yoshinaga Y."/>
            <person name="Martin F.M."/>
            <person name="Grigoriev I.V."/>
            <person name="Hibbett D.S."/>
        </authorList>
    </citation>
    <scope>NUCLEOTIDE SEQUENCE [LARGE SCALE GENOMIC DNA]</scope>
    <source>
        <strain evidence="12 13">HHB12029</strain>
    </source>
</reference>
<comment type="similarity">
    <text evidence="2 11">Belongs to the mitochondrial carrier (TC 2.A.29) family.</text>
</comment>
<dbReference type="PRINTS" id="PR00926">
    <property type="entry name" value="MITOCARRIER"/>
</dbReference>
<keyword evidence="6" id="KW-0999">Mitochondrion inner membrane</keyword>
<keyword evidence="8" id="KW-0496">Mitochondrion</keyword>
<evidence type="ECO:0000313" key="13">
    <source>
        <dbReference type="Proteomes" id="UP000077266"/>
    </source>
</evidence>
<dbReference type="PRINTS" id="PR00928">
    <property type="entry name" value="GRAVESDC"/>
</dbReference>
<dbReference type="OrthoDB" id="270584at2759"/>
<dbReference type="Proteomes" id="UP000077266">
    <property type="component" value="Unassembled WGS sequence"/>
</dbReference>
<feature type="repeat" description="Solcar" evidence="10">
    <location>
        <begin position="241"/>
        <end position="329"/>
    </location>
</feature>
<dbReference type="EMBL" id="KV426011">
    <property type="protein sequence ID" value="KZV92262.1"/>
    <property type="molecule type" value="Genomic_DNA"/>
</dbReference>
<evidence type="ECO:0000256" key="11">
    <source>
        <dbReference type="RuleBase" id="RU000488"/>
    </source>
</evidence>
<dbReference type="PROSITE" id="PS50920">
    <property type="entry name" value="SOLCAR"/>
    <property type="match status" value="3"/>
</dbReference>
<dbReference type="FunCoup" id="A0A165HP80">
    <property type="interactions" value="128"/>
</dbReference>
<proteinExistence type="inferred from homology"/>
<keyword evidence="3 11" id="KW-0813">Transport</keyword>
<keyword evidence="5" id="KW-0677">Repeat</keyword>
<evidence type="ECO:0000256" key="7">
    <source>
        <dbReference type="ARBA" id="ARBA00022989"/>
    </source>
</evidence>
<evidence type="ECO:0000256" key="2">
    <source>
        <dbReference type="ARBA" id="ARBA00006375"/>
    </source>
</evidence>
<dbReference type="InterPro" id="IPR002067">
    <property type="entry name" value="MCP"/>
</dbReference>
<protein>
    <submittedName>
        <fullName evidence="12">Mitochondrial carrier</fullName>
    </submittedName>
</protein>
<name>A0A165HP80_EXIGL</name>
<feature type="repeat" description="Solcar" evidence="10">
    <location>
        <begin position="28"/>
        <end position="117"/>
    </location>
</feature>
<feature type="repeat" description="Solcar" evidence="10">
    <location>
        <begin position="125"/>
        <end position="228"/>
    </location>
</feature>
<dbReference type="STRING" id="1314781.A0A165HP80"/>
<keyword evidence="13" id="KW-1185">Reference proteome</keyword>
<organism evidence="12 13">
    <name type="scientific">Exidia glandulosa HHB12029</name>
    <dbReference type="NCBI Taxonomy" id="1314781"/>
    <lineage>
        <taxon>Eukaryota</taxon>
        <taxon>Fungi</taxon>
        <taxon>Dikarya</taxon>
        <taxon>Basidiomycota</taxon>
        <taxon>Agaricomycotina</taxon>
        <taxon>Agaricomycetes</taxon>
        <taxon>Auriculariales</taxon>
        <taxon>Exidiaceae</taxon>
        <taxon>Exidia</taxon>
    </lineage>
</organism>
<dbReference type="GO" id="GO:0055085">
    <property type="term" value="P:transmembrane transport"/>
    <property type="evidence" value="ECO:0007669"/>
    <property type="project" value="InterPro"/>
</dbReference>
<evidence type="ECO:0000256" key="1">
    <source>
        <dbReference type="ARBA" id="ARBA00004448"/>
    </source>
</evidence>
<dbReference type="Gene3D" id="1.50.40.10">
    <property type="entry name" value="Mitochondrial carrier domain"/>
    <property type="match status" value="1"/>
</dbReference>
<evidence type="ECO:0000313" key="12">
    <source>
        <dbReference type="EMBL" id="KZV92262.1"/>
    </source>
</evidence>
<evidence type="ECO:0000256" key="8">
    <source>
        <dbReference type="ARBA" id="ARBA00023128"/>
    </source>
</evidence>
<evidence type="ECO:0000256" key="6">
    <source>
        <dbReference type="ARBA" id="ARBA00022792"/>
    </source>
</evidence>
<comment type="subcellular location">
    <subcellularLocation>
        <location evidence="1">Mitochondrion inner membrane</location>
        <topology evidence="1">Multi-pass membrane protein</topology>
    </subcellularLocation>
</comment>
<dbReference type="InterPro" id="IPR002167">
    <property type="entry name" value="GDC-like"/>
</dbReference>
<dbReference type="GO" id="GO:0005743">
    <property type="term" value="C:mitochondrial inner membrane"/>
    <property type="evidence" value="ECO:0007669"/>
    <property type="project" value="UniProtKB-SubCell"/>
</dbReference>
<keyword evidence="7" id="KW-1133">Transmembrane helix</keyword>
<gene>
    <name evidence="12" type="ORF">EXIGLDRAFT_614588</name>
</gene>
<evidence type="ECO:0000256" key="4">
    <source>
        <dbReference type="ARBA" id="ARBA00022692"/>
    </source>
</evidence>
<accession>A0A165HP80</accession>
<evidence type="ECO:0000256" key="5">
    <source>
        <dbReference type="ARBA" id="ARBA00022737"/>
    </source>
</evidence>
<dbReference type="Pfam" id="PF00153">
    <property type="entry name" value="Mito_carr"/>
    <property type="match status" value="3"/>
</dbReference>